<dbReference type="EC" id="6.3.3.2" evidence="5"/>
<evidence type="ECO:0000256" key="3">
    <source>
        <dbReference type="ARBA" id="ARBA00022840"/>
    </source>
</evidence>
<sequence length="195" mass="22268">MKKQEIRKKMLGIRRLQPKETRRKLSLMIWKRLKSLDEFSGAESVLFYLSLPDEVDTEKMIKESIRIGKKVLVPVTDTGKRTIKPSWLKNYEKELEPGPYGILEPKSECRRIAGNEEVKLVIVPGIAFDRSGARLGFGAGFYDRFLKEFGYGASVGLAFDFQITPRLPRGPHDVPMDIIVTPNRVITCGKKEKTR</sequence>
<gene>
    <name evidence="6" type="ORF">COY52_09925</name>
</gene>
<organism evidence="6 7">
    <name type="scientific">Candidatus Desantisbacteria bacterium CG_4_10_14_0_8_um_filter_48_22</name>
    <dbReference type="NCBI Taxonomy" id="1974543"/>
    <lineage>
        <taxon>Bacteria</taxon>
        <taxon>Candidatus Desantisiibacteriota</taxon>
    </lineage>
</organism>
<keyword evidence="6" id="KW-0436">Ligase</keyword>
<accession>A0A2M7S7G4</accession>
<protein>
    <recommendedName>
        <fullName evidence="5">5-formyltetrahydrofolate cyclo-ligase</fullName>
        <ecNumber evidence="5">6.3.3.2</ecNumber>
    </recommendedName>
</protein>
<evidence type="ECO:0000313" key="7">
    <source>
        <dbReference type="Proteomes" id="UP000229307"/>
    </source>
</evidence>
<dbReference type="GO" id="GO:0035999">
    <property type="term" value="P:tetrahydrofolate interconversion"/>
    <property type="evidence" value="ECO:0007669"/>
    <property type="project" value="TreeGrafter"/>
</dbReference>
<dbReference type="InterPro" id="IPR024185">
    <property type="entry name" value="FTHF_cligase-like_sf"/>
</dbReference>
<dbReference type="InterPro" id="IPR002698">
    <property type="entry name" value="FTHF_cligase"/>
</dbReference>
<dbReference type="EMBL" id="PFMR01000266">
    <property type="protein sequence ID" value="PIZ15368.1"/>
    <property type="molecule type" value="Genomic_DNA"/>
</dbReference>
<dbReference type="NCBIfam" id="TIGR02727">
    <property type="entry name" value="MTHFS_bact"/>
    <property type="match status" value="1"/>
</dbReference>
<dbReference type="PIRSF" id="PIRSF006806">
    <property type="entry name" value="FTHF_cligase"/>
    <property type="match status" value="1"/>
</dbReference>
<dbReference type="PANTHER" id="PTHR23407:SF1">
    <property type="entry name" value="5-FORMYLTETRAHYDROFOLATE CYCLO-LIGASE"/>
    <property type="match status" value="1"/>
</dbReference>
<evidence type="ECO:0000313" key="6">
    <source>
        <dbReference type="EMBL" id="PIZ15368.1"/>
    </source>
</evidence>
<dbReference type="Pfam" id="PF01812">
    <property type="entry name" value="5-FTHF_cyc-lig"/>
    <property type="match status" value="1"/>
</dbReference>
<dbReference type="GO" id="GO:0009396">
    <property type="term" value="P:folic acid-containing compound biosynthetic process"/>
    <property type="evidence" value="ECO:0007669"/>
    <property type="project" value="TreeGrafter"/>
</dbReference>
<keyword evidence="5" id="KW-0460">Magnesium</keyword>
<feature type="binding site" evidence="4">
    <location>
        <position position="54"/>
    </location>
    <ligand>
        <name>substrate</name>
    </ligand>
</feature>
<comment type="catalytic activity">
    <reaction evidence="5">
        <text>(6S)-5-formyl-5,6,7,8-tetrahydrofolate + ATP = (6R)-5,10-methenyltetrahydrofolate + ADP + phosphate</text>
        <dbReference type="Rhea" id="RHEA:10488"/>
        <dbReference type="ChEBI" id="CHEBI:30616"/>
        <dbReference type="ChEBI" id="CHEBI:43474"/>
        <dbReference type="ChEBI" id="CHEBI:57455"/>
        <dbReference type="ChEBI" id="CHEBI:57457"/>
        <dbReference type="ChEBI" id="CHEBI:456216"/>
        <dbReference type="EC" id="6.3.3.2"/>
    </reaction>
</comment>
<dbReference type="Gene3D" id="3.40.50.10420">
    <property type="entry name" value="NagB/RpiA/CoA transferase-like"/>
    <property type="match status" value="1"/>
</dbReference>
<comment type="similarity">
    <text evidence="1 5">Belongs to the 5-formyltetrahydrofolate cyclo-ligase family.</text>
</comment>
<dbReference type="Proteomes" id="UP000229307">
    <property type="component" value="Unassembled WGS sequence"/>
</dbReference>
<feature type="binding site" evidence="4">
    <location>
        <begin position="134"/>
        <end position="142"/>
    </location>
    <ligand>
        <name>ATP</name>
        <dbReference type="ChEBI" id="CHEBI:30616"/>
    </ligand>
</feature>
<reference evidence="7" key="1">
    <citation type="submission" date="2017-09" db="EMBL/GenBank/DDBJ databases">
        <title>Depth-based differentiation of microbial function through sediment-hosted aquifers and enrichment of novel symbionts in the deep terrestrial subsurface.</title>
        <authorList>
            <person name="Probst A.J."/>
            <person name="Ladd B."/>
            <person name="Jarett J.K."/>
            <person name="Geller-Mcgrath D.E."/>
            <person name="Sieber C.M.K."/>
            <person name="Emerson J.B."/>
            <person name="Anantharaman K."/>
            <person name="Thomas B.C."/>
            <person name="Malmstrom R."/>
            <person name="Stieglmeier M."/>
            <person name="Klingl A."/>
            <person name="Woyke T."/>
            <person name="Ryan C.M."/>
            <person name="Banfield J.F."/>
        </authorList>
    </citation>
    <scope>NUCLEOTIDE SEQUENCE [LARGE SCALE GENOMIC DNA]</scope>
</reference>
<feature type="binding site" evidence="4">
    <location>
        <begin position="3"/>
        <end position="7"/>
    </location>
    <ligand>
        <name>ATP</name>
        <dbReference type="ChEBI" id="CHEBI:30616"/>
    </ligand>
</feature>
<keyword evidence="3 4" id="KW-0067">ATP-binding</keyword>
<dbReference type="GO" id="GO:0030272">
    <property type="term" value="F:5-formyltetrahydrofolate cyclo-ligase activity"/>
    <property type="evidence" value="ECO:0007669"/>
    <property type="project" value="UniProtKB-EC"/>
</dbReference>
<dbReference type="InterPro" id="IPR037171">
    <property type="entry name" value="NagB/RpiA_transferase-like"/>
</dbReference>
<evidence type="ECO:0000256" key="4">
    <source>
        <dbReference type="PIRSR" id="PIRSR006806-1"/>
    </source>
</evidence>
<name>A0A2M7S7G4_9BACT</name>
<evidence type="ECO:0000256" key="1">
    <source>
        <dbReference type="ARBA" id="ARBA00010638"/>
    </source>
</evidence>
<keyword evidence="2 4" id="KW-0547">Nucleotide-binding</keyword>
<dbReference type="GO" id="GO:0005524">
    <property type="term" value="F:ATP binding"/>
    <property type="evidence" value="ECO:0007669"/>
    <property type="project" value="UniProtKB-KW"/>
</dbReference>
<dbReference type="AlphaFoldDB" id="A0A2M7S7G4"/>
<comment type="cofactor">
    <cofactor evidence="5">
        <name>Mg(2+)</name>
        <dbReference type="ChEBI" id="CHEBI:18420"/>
    </cofactor>
</comment>
<keyword evidence="5" id="KW-0479">Metal-binding</keyword>
<proteinExistence type="inferred from homology"/>
<dbReference type="GO" id="GO:0046872">
    <property type="term" value="F:metal ion binding"/>
    <property type="evidence" value="ECO:0007669"/>
    <property type="project" value="UniProtKB-KW"/>
</dbReference>
<feature type="binding site" evidence="4">
    <location>
        <position position="49"/>
    </location>
    <ligand>
        <name>substrate</name>
    </ligand>
</feature>
<evidence type="ECO:0000256" key="5">
    <source>
        <dbReference type="RuleBase" id="RU361279"/>
    </source>
</evidence>
<evidence type="ECO:0000256" key="2">
    <source>
        <dbReference type="ARBA" id="ARBA00022741"/>
    </source>
</evidence>
<comment type="caution">
    <text evidence="6">The sequence shown here is derived from an EMBL/GenBank/DDBJ whole genome shotgun (WGS) entry which is preliminary data.</text>
</comment>
<dbReference type="SUPFAM" id="SSF100950">
    <property type="entry name" value="NagB/RpiA/CoA transferase-like"/>
    <property type="match status" value="1"/>
</dbReference>
<dbReference type="PANTHER" id="PTHR23407">
    <property type="entry name" value="ATPASE INHIBITOR/5-FORMYLTETRAHYDROFOLATE CYCLO-LIGASE"/>
    <property type="match status" value="1"/>
</dbReference>